<dbReference type="Pfam" id="PF04059">
    <property type="entry name" value="RRM_2"/>
    <property type="match status" value="1"/>
</dbReference>
<evidence type="ECO:0000313" key="4">
    <source>
        <dbReference type="Proteomes" id="UP001189429"/>
    </source>
</evidence>
<dbReference type="SUPFAM" id="SSF54928">
    <property type="entry name" value="RNA-binding domain, RBD"/>
    <property type="match status" value="1"/>
</dbReference>
<feature type="compositionally biased region" description="Low complexity" evidence="1">
    <location>
        <begin position="408"/>
        <end position="423"/>
    </location>
</feature>
<gene>
    <name evidence="3" type="ORF">PCOR1329_LOCUS21376</name>
</gene>
<name>A0ABN9RKG4_9DINO</name>
<dbReference type="EMBL" id="CAUYUJ010007033">
    <property type="protein sequence ID" value="CAK0819377.1"/>
    <property type="molecule type" value="Genomic_DNA"/>
</dbReference>
<protein>
    <recommendedName>
        <fullName evidence="2">Mei2-like C-terminal RNA recognition motif domain-containing protein</fullName>
    </recommendedName>
</protein>
<evidence type="ECO:0000313" key="3">
    <source>
        <dbReference type="EMBL" id="CAK0819377.1"/>
    </source>
</evidence>
<accession>A0ABN9RKG4</accession>
<organism evidence="3 4">
    <name type="scientific">Prorocentrum cordatum</name>
    <dbReference type="NCBI Taxonomy" id="2364126"/>
    <lineage>
        <taxon>Eukaryota</taxon>
        <taxon>Sar</taxon>
        <taxon>Alveolata</taxon>
        <taxon>Dinophyceae</taxon>
        <taxon>Prorocentrales</taxon>
        <taxon>Prorocentraceae</taxon>
        <taxon>Prorocentrum</taxon>
    </lineage>
</organism>
<proteinExistence type="predicted"/>
<dbReference type="InterPro" id="IPR007201">
    <property type="entry name" value="Mei2-like_Rrm_C"/>
</dbReference>
<feature type="non-terminal residue" evidence="3">
    <location>
        <position position="423"/>
    </location>
</feature>
<sequence length="423" mass="44405">MVGKMGSPITTLMLRNVPRRYTQEQLLGEIEAVIGSTADFNFLHMPWDLRNSCNVGYAFLNCCDAEGAKRCREVLDGYHFCMSAKQKQCNVFDAHIQGLESNLIHLLSTSVGVLATGCQPVKSMPVIIWQGRRVRFPQVVAALQRTDAPPEQRLRGQPCGSAGPLFWSDTALLQELAPGLEAMTTRRPFASTEGTTMPGFVSEPARYASAGSTATPGFVSEAARYASAGSTATPGFVSEAARYASAGSTTTPGFVSEAARYASAGSSTTPGFVSEAARYASAGSSTTPGFVSEASTQVFLSLASLPGGRGSSGSRAWAGSVGEEHSSPELQIAGKDDVSLLLAEAALVQRIEAAMAERRLALPRASPPEAALLERRLPLPDRRAAVGCPPSWQLPTGLRLPPGLDLGAPARPAAQPAAPAGPE</sequence>
<dbReference type="Proteomes" id="UP001189429">
    <property type="component" value="Unassembled WGS sequence"/>
</dbReference>
<comment type="caution">
    <text evidence="3">The sequence shown here is derived from an EMBL/GenBank/DDBJ whole genome shotgun (WGS) entry which is preliminary data.</text>
</comment>
<feature type="region of interest" description="Disordered" evidence="1">
    <location>
        <begin position="388"/>
        <end position="423"/>
    </location>
</feature>
<reference evidence="3" key="1">
    <citation type="submission" date="2023-10" db="EMBL/GenBank/DDBJ databases">
        <authorList>
            <person name="Chen Y."/>
            <person name="Shah S."/>
            <person name="Dougan E. K."/>
            <person name="Thang M."/>
            <person name="Chan C."/>
        </authorList>
    </citation>
    <scope>NUCLEOTIDE SEQUENCE [LARGE SCALE GENOMIC DNA]</scope>
</reference>
<keyword evidence="4" id="KW-1185">Reference proteome</keyword>
<dbReference type="InterPro" id="IPR035979">
    <property type="entry name" value="RBD_domain_sf"/>
</dbReference>
<evidence type="ECO:0000259" key="2">
    <source>
        <dbReference type="Pfam" id="PF04059"/>
    </source>
</evidence>
<evidence type="ECO:0000256" key="1">
    <source>
        <dbReference type="SAM" id="MobiDB-lite"/>
    </source>
</evidence>
<feature type="domain" description="Mei2-like C-terminal RNA recognition motif" evidence="2">
    <location>
        <begin position="10"/>
        <end position="101"/>
    </location>
</feature>